<dbReference type="SUPFAM" id="SSF54909">
    <property type="entry name" value="Dimeric alpha+beta barrel"/>
    <property type="match status" value="1"/>
</dbReference>
<evidence type="ECO:0000313" key="2">
    <source>
        <dbReference type="EMBL" id="APZ50571.1"/>
    </source>
</evidence>
<evidence type="ECO:0000259" key="1">
    <source>
        <dbReference type="PROSITE" id="PS51725"/>
    </source>
</evidence>
<sequence length="103" mass="11740">MAKTSVTYVVSFEIRPGQEARFRAALDPVLDAMRDEDSFVSSALGRDAANENRFLLHETWSDEDDVTNVQLKRPYRDAMNAALDEILARPREVTVWRPLRSDG</sequence>
<dbReference type="Pfam" id="PF03992">
    <property type="entry name" value="ABM"/>
    <property type="match status" value="1"/>
</dbReference>
<feature type="domain" description="ABM" evidence="1">
    <location>
        <begin position="6"/>
        <end position="95"/>
    </location>
</feature>
<reference evidence="2 3" key="1">
    <citation type="submission" date="2016-04" db="EMBL/GenBank/DDBJ databases">
        <title>Deep-sea bacteria in the southern Pacific.</title>
        <authorList>
            <person name="Tang K."/>
        </authorList>
    </citation>
    <scope>NUCLEOTIDE SEQUENCE [LARGE SCALE GENOMIC DNA]</scope>
    <source>
        <strain evidence="2 3">JLT2014</strain>
        <plasmid evidence="3">ppaby2</plasmid>
    </source>
</reference>
<keyword evidence="2" id="KW-0614">Plasmid</keyword>
<dbReference type="AlphaFoldDB" id="A0A1P8UME0"/>
<dbReference type="InterPro" id="IPR011008">
    <property type="entry name" value="Dimeric_a/b-barrel"/>
</dbReference>
<proteinExistence type="predicted"/>
<dbReference type="EMBL" id="CP015090">
    <property type="protein sequence ID" value="APZ50571.1"/>
    <property type="molecule type" value="Genomic_DNA"/>
</dbReference>
<dbReference type="PANTHER" id="PTHR33336:SF15">
    <property type="entry name" value="ABM DOMAIN-CONTAINING PROTEIN"/>
    <property type="match status" value="1"/>
</dbReference>
<dbReference type="Proteomes" id="UP000187059">
    <property type="component" value="Plasmid pPABY2"/>
</dbReference>
<dbReference type="PROSITE" id="PS51725">
    <property type="entry name" value="ABM"/>
    <property type="match status" value="1"/>
</dbReference>
<evidence type="ECO:0000313" key="3">
    <source>
        <dbReference type="Proteomes" id="UP000187059"/>
    </source>
</evidence>
<dbReference type="OrthoDB" id="9812192at2"/>
<accession>A0A1P8UME0</accession>
<dbReference type="InterPro" id="IPR050744">
    <property type="entry name" value="AI-2_Isomerase_LsrG"/>
</dbReference>
<dbReference type="GO" id="GO:0003824">
    <property type="term" value="F:catalytic activity"/>
    <property type="evidence" value="ECO:0007669"/>
    <property type="project" value="TreeGrafter"/>
</dbReference>
<dbReference type="RefSeq" id="WP_076694358.1">
    <property type="nucleotide sequence ID" value="NZ_CP015090.1"/>
</dbReference>
<dbReference type="InterPro" id="IPR007138">
    <property type="entry name" value="ABM_dom"/>
</dbReference>
<name>A0A1P8UME0_9RHOB</name>
<dbReference type="Gene3D" id="3.30.70.100">
    <property type="match status" value="1"/>
</dbReference>
<keyword evidence="3" id="KW-1185">Reference proteome</keyword>
<protein>
    <recommendedName>
        <fullName evidence="1">ABM domain-containing protein</fullName>
    </recommendedName>
</protein>
<organism evidence="2 3">
    <name type="scientific">Salipiger abyssi</name>
    <dbReference type="NCBI Taxonomy" id="1250539"/>
    <lineage>
        <taxon>Bacteria</taxon>
        <taxon>Pseudomonadati</taxon>
        <taxon>Pseudomonadota</taxon>
        <taxon>Alphaproteobacteria</taxon>
        <taxon>Rhodobacterales</taxon>
        <taxon>Roseobacteraceae</taxon>
        <taxon>Salipiger</taxon>
    </lineage>
</organism>
<gene>
    <name evidence="2" type="ORF">Ga0080574_TMP237</name>
</gene>
<dbReference type="KEGG" id="paby:Ga0080574_TMP237"/>
<dbReference type="PANTHER" id="PTHR33336">
    <property type="entry name" value="QUINOL MONOOXYGENASE YGIN-RELATED"/>
    <property type="match status" value="1"/>
</dbReference>
<geneLocation type="plasmid" evidence="3">
    <name>ppaby2</name>
</geneLocation>